<keyword evidence="1" id="KW-1133">Transmembrane helix</keyword>
<keyword evidence="1" id="KW-0472">Membrane</keyword>
<reference evidence="2 3" key="1">
    <citation type="submission" date="2019-08" db="EMBL/GenBank/DDBJ databases">
        <title>In-depth cultivation of the pig gut microbiome towards novel bacterial diversity and tailored functional studies.</title>
        <authorList>
            <person name="Wylensek D."/>
            <person name="Hitch T.C.A."/>
            <person name="Clavel T."/>
        </authorList>
    </citation>
    <scope>NUCLEOTIDE SEQUENCE [LARGE SCALE GENOMIC DNA]</scope>
    <source>
        <strain evidence="2 3">RF-GAM-744-WT-7</strain>
    </source>
</reference>
<evidence type="ECO:0000256" key="1">
    <source>
        <dbReference type="SAM" id="Phobius"/>
    </source>
</evidence>
<protein>
    <submittedName>
        <fullName evidence="2">Uncharacterized protein</fullName>
    </submittedName>
</protein>
<organism evidence="2 3">
    <name type="scientific">Mobiluncus porci</name>
    <dbReference type="NCBI Taxonomy" id="2652278"/>
    <lineage>
        <taxon>Bacteria</taxon>
        <taxon>Bacillati</taxon>
        <taxon>Actinomycetota</taxon>
        <taxon>Actinomycetes</taxon>
        <taxon>Actinomycetales</taxon>
        <taxon>Actinomycetaceae</taxon>
        <taxon>Mobiluncus</taxon>
    </lineage>
</organism>
<sequence>MKGQVLRIIGLIIVIAVINATTLFIFFRPQPTTAINGLFGGGKISLFEDPSFPKQIQKSDALVRTTDPSASNSGDMLLRLPANSLNGGKVITAANLPTLTPQIKAIYQQIDNMPTSSEDMFSQYLRQSIGFYPLVAGYESQMSELSKMEPETYAKIQDSIQILCSSPIAWFSHVYVPLRDNEVKGLEDLKGPGSQKLAWESHGFRIVVAATADPKQFAVLGVPQEVTKVMPILIVDIMLQLMDIFKSYPLLHPLC</sequence>
<gene>
    <name evidence="2" type="ORF">FYJ63_00460</name>
</gene>
<dbReference type="EMBL" id="VUMY01000001">
    <property type="protein sequence ID" value="MST48744.1"/>
    <property type="molecule type" value="Genomic_DNA"/>
</dbReference>
<evidence type="ECO:0000313" key="3">
    <source>
        <dbReference type="Proteomes" id="UP000442535"/>
    </source>
</evidence>
<dbReference type="AlphaFoldDB" id="A0A7K0K015"/>
<keyword evidence="1" id="KW-0812">Transmembrane</keyword>
<accession>A0A7K0K015</accession>
<evidence type="ECO:0000313" key="2">
    <source>
        <dbReference type="EMBL" id="MST48744.1"/>
    </source>
</evidence>
<feature type="transmembrane region" description="Helical" evidence="1">
    <location>
        <begin position="6"/>
        <end position="27"/>
    </location>
</feature>
<dbReference type="RefSeq" id="WP_154542702.1">
    <property type="nucleotide sequence ID" value="NZ_VUMY01000001.1"/>
</dbReference>
<comment type="caution">
    <text evidence="2">The sequence shown here is derived from an EMBL/GenBank/DDBJ whole genome shotgun (WGS) entry which is preliminary data.</text>
</comment>
<keyword evidence="3" id="KW-1185">Reference proteome</keyword>
<proteinExistence type="predicted"/>
<dbReference type="Proteomes" id="UP000442535">
    <property type="component" value="Unassembled WGS sequence"/>
</dbReference>
<name>A0A7K0K015_9ACTO</name>